<evidence type="ECO:0000313" key="2">
    <source>
        <dbReference type="EMBL" id="PSL21692.1"/>
    </source>
</evidence>
<keyword evidence="1" id="KW-0472">Membrane</keyword>
<proteinExistence type="predicted"/>
<reference evidence="2 3" key="1">
    <citation type="submission" date="2018-03" db="EMBL/GenBank/DDBJ databases">
        <title>Genomic Encyclopedia of Archaeal and Bacterial Type Strains, Phase II (KMG-II): from individual species to whole genera.</title>
        <authorList>
            <person name="Goeker M."/>
        </authorList>
    </citation>
    <scope>NUCLEOTIDE SEQUENCE [LARGE SCALE GENOMIC DNA]</scope>
    <source>
        <strain evidence="2 3">DSM 100673</strain>
    </source>
</reference>
<feature type="transmembrane region" description="Helical" evidence="1">
    <location>
        <begin position="6"/>
        <end position="28"/>
    </location>
</feature>
<evidence type="ECO:0000256" key="1">
    <source>
        <dbReference type="SAM" id="Phobius"/>
    </source>
</evidence>
<name>A0A2P8FIZ8_9RHOB</name>
<gene>
    <name evidence="2" type="ORF">CLV88_101116</name>
</gene>
<comment type="caution">
    <text evidence="2">The sequence shown here is derived from an EMBL/GenBank/DDBJ whole genome shotgun (WGS) entry which is preliminary data.</text>
</comment>
<sequence>MQTLRAFLRGIVGLVLTGLLAGLYAFFIEPALRLRVRR</sequence>
<keyword evidence="3" id="KW-1185">Reference proteome</keyword>
<accession>A0A2P8FIZ8</accession>
<organism evidence="2 3">
    <name type="scientific">Shimia abyssi</name>
    <dbReference type="NCBI Taxonomy" id="1662395"/>
    <lineage>
        <taxon>Bacteria</taxon>
        <taxon>Pseudomonadati</taxon>
        <taxon>Pseudomonadota</taxon>
        <taxon>Alphaproteobacteria</taxon>
        <taxon>Rhodobacterales</taxon>
        <taxon>Roseobacteraceae</taxon>
    </lineage>
</organism>
<keyword evidence="1" id="KW-1133">Transmembrane helix</keyword>
<dbReference type="EMBL" id="PYGJ01000001">
    <property type="protein sequence ID" value="PSL21692.1"/>
    <property type="molecule type" value="Genomic_DNA"/>
</dbReference>
<keyword evidence="1" id="KW-0812">Transmembrane</keyword>
<protein>
    <submittedName>
        <fullName evidence="2">Uncharacterized protein</fullName>
    </submittedName>
</protein>
<dbReference type="Proteomes" id="UP000240418">
    <property type="component" value="Unassembled WGS sequence"/>
</dbReference>
<dbReference type="AlphaFoldDB" id="A0A2P8FIZ8"/>
<evidence type="ECO:0000313" key="3">
    <source>
        <dbReference type="Proteomes" id="UP000240418"/>
    </source>
</evidence>